<evidence type="ECO:0000313" key="2">
    <source>
        <dbReference type="EMBL" id="RUS65670.1"/>
    </source>
</evidence>
<feature type="compositionally biased region" description="Polar residues" evidence="1">
    <location>
        <begin position="8"/>
        <end position="19"/>
    </location>
</feature>
<accession>A0A433SAB6</accession>
<sequence>MLPLTAMAQANGNTPNEPDTPQLLRTLLQHDTLVITGHPSCKSVFMSEGQSTLGEYLYGLLGLFEEPGNNLIRKECLQAENGESGIWHCSLMFQHNEPDNEVFYTYGVEFDLNDKQELITNSLTCPGAG</sequence>
<keyword evidence="3" id="KW-1185">Reference proteome</keyword>
<name>A0A433SAB6_9BURK</name>
<dbReference type="Proteomes" id="UP000286947">
    <property type="component" value="Unassembled WGS sequence"/>
</dbReference>
<comment type="caution">
    <text evidence="2">The sequence shown here is derived from an EMBL/GenBank/DDBJ whole genome shotgun (WGS) entry which is preliminary data.</text>
</comment>
<dbReference type="AlphaFoldDB" id="A0A433SAB6"/>
<reference evidence="2 3" key="1">
    <citation type="submission" date="2018-01" db="EMBL/GenBank/DDBJ databases">
        <title>Saezia sanguinis gen. nov., sp. nov., in the order Burkholderiales isolated from human blood.</title>
        <authorList>
            <person name="Medina-Pascual M.J."/>
            <person name="Valdezate S."/>
            <person name="Monzon S."/>
            <person name="Cuesta I."/>
            <person name="Carrasco G."/>
            <person name="Villalon P."/>
            <person name="Saez-Nieto J.A."/>
        </authorList>
    </citation>
    <scope>NUCLEOTIDE SEQUENCE [LARGE SCALE GENOMIC DNA]</scope>
    <source>
        <strain evidence="2 3">CNM695-12</strain>
    </source>
</reference>
<gene>
    <name evidence="2" type="ORF">CUZ56_02756</name>
</gene>
<dbReference type="EMBL" id="PQSP01000010">
    <property type="protein sequence ID" value="RUS65670.1"/>
    <property type="molecule type" value="Genomic_DNA"/>
</dbReference>
<evidence type="ECO:0000313" key="3">
    <source>
        <dbReference type="Proteomes" id="UP000286947"/>
    </source>
</evidence>
<protein>
    <submittedName>
        <fullName evidence="2">Uncharacterized protein</fullName>
    </submittedName>
</protein>
<evidence type="ECO:0000256" key="1">
    <source>
        <dbReference type="SAM" id="MobiDB-lite"/>
    </source>
</evidence>
<feature type="region of interest" description="Disordered" evidence="1">
    <location>
        <begin position="1"/>
        <end position="20"/>
    </location>
</feature>
<proteinExistence type="predicted"/>
<organism evidence="2 3">
    <name type="scientific">Saezia sanguinis</name>
    <dbReference type="NCBI Taxonomy" id="1965230"/>
    <lineage>
        <taxon>Bacteria</taxon>
        <taxon>Pseudomonadati</taxon>
        <taxon>Pseudomonadota</taxon>
        <taxon>Betaproteobacteria</taxon>
        <taxon>Burkholderiales</taxon>
        <taxon>Saeziaceae</taxon>
        <taxon>Saezia</taxon>
    </lineage>
</organism>